<dbReference type="Gene3D" id="3.40.50.1580">
    <property type="entry name" value="Nucleoside phosphorylase domain"/>
    <property type="match status" value="1"/>
</dbReference>
<dbReference type="RefSeq" id="WP_103965580.1">
    <property type="nucleotide sequence ID" value="NZ_FNUX01000003.1"/>
</dbReference>
<dbReference type="OrthoDB" id="2374434at2"/>
<reference evidence="2 3" key="1">
    <citation type="submission" date="2016-10" db="EMBL/GenBank/DDBJ databases">
        <authorList>
            <person name="de Groot N.N."/>
        </authorList>
    </citation>
    <scope>NUCLEOTIDE SEQUENCE [LARGE SCALE GENOMIC DNA]</scope>
    <source>
        <strain evidence="2 3">Nm13</strain>
    </source>
</reference>
<dbReference type="EMBL" id="FNUX01000003">
    <property type="protein sequence ID" value="SEF54293.1"/>
    <property type="molecule type" value="Genomic_DNA"/>
</dbReference>
<sequence>MNVIGIVSALKSEATCIVNLRIPVYQVVNAGERARLCLSSMGSNAARGAALKLREFGVNALVSFGVAAALDDKLIPGDLVLPEAIAAGGESLPVDLEWRNHLEGLLSAHLTVTGGILASSETPLTSRQEKIALGEAVGACAADMESAAVAKVAADAGIPFIAIRAIIDPVDFSPPEALLSAVYPDGSVDFIRLITLLIGRSVSIKTLFHLALGMHAARATLTKVVQTAGVAFASGSILESRDADGNGESADNM</sequence>
<dbReference type="GO" id="GO:0009116">
    <property type="term" value="P:nucleoside metabolic process"/>
    <property type="evidence" value="ECO:0007669"/>
    <property type="project" value="InterPro"/>
</dbReference>
<dbReference type="InterPro" id="IPR017831">
    <property type="entry name" value="Hopanoid-assoc_phosphoryl_HpnG"/>
</dbReference>
<dbReference type="GO" id="GO:0005829">
    <property type="term" value="C:cytosol"/>
    <property type="evidence" value="ECO:0007669"/>
    <property type="project" value="TreeGrafter"/>
</dbReference>
<dbReference type="AlphaFoldDB" id="A0A1H5SUN7"/>
<dbReference type="Proteomes" id="UP000236753">
    <property type="component" value="Unassembled WGS sequence"/>
</dbReference>
<dbReference type="SUPFAM" id="SSF53167">
    <property type="entry name" value="Purine and uridine phosphorylases"/>
    <property type="match status" value="1"/>
</dbReference>
<name>A0A1H5SUN7_9PROT</name>
<dbReference type="PANTHER" id="PTHR46832">
    <property type="entry name" value="5'-METHYLTHIOADENOSINE/S-ADENOSYLHOMOCYSTEINE NUCLEOSIDASE"/>
    <property type="match status" value="1"/>
</dbReference>
<dbReference type="Pfam" id="PF01048">
    <property type="entry name" value="PNP_UDP_1"/>
    <property type="match status" value="1"/>
</dbReference>
<dbReference type="InterPro" id="IPR035994">
    <property type="entry name" value="Nucleoside_phosphorylase_sf"/>
</dbReference>
<dbReference type="InterPro" id="IPR000845">
    <property type="entry name" value="Nucleoside_phosphorylase_d"/>
</dbReference>
<protein>
    <submittedName>
        <fullName evidence="2">Hopanoid-associated phosphorylase</fullName>
    </submittedName>
</protein>
<evidence type="ECO:0000259" key="1">
    <source>
        <dbReference type="Pfam" id="PF01048"/>
    </source>
</evidence>
<feature type="domain" description="Nucleoside phosphorylase" evidence="1">
    <location>
        <begin position="30"/>
        <end position="172"/>
    </location>
</feature>
<organism evidence="2 3">
    <name type="scientific">Nitrosomonas ureae</name>
    <dbReference type="NCBI Taxonomy" id="44577"/>
    <lineage>
        <taxon>Bacteria</taxon>
        <taxon>Pseudomonadati</taxon>
        <taxon>Pseudomonadota</taxon>
        <taxon>Betaproteobacteria</taxon>
        <taxon>Nitrosomonadales</taxon>
        <taxon>Nitrosomonadaceae</taxon>
        <taxon>Nitrosomonas</taxon>
    </lineage>
</organism>
<dbReference type="GO" id="GO:0008782">
    <property type="term" value="F:adenosylhomocysteine nucleosidase activity"/>
    <property type="evidence" value="ECO:0007669"/>
    <property type="project" value="TreeGrafter"/>
</dbReference>
<gene>
    <name evidence="2" type="ORF">SAMN05216334_103100</name>
</gene>
<dbReference type="CDD" id="cd17768">
    <property type="entry name" value="adenosylhopane_nucleosidase_HpnG-like"/>
    <property type="match status" value="1"/>
</dbReference>
<evidence type="ECO:0000313" key="2">
    <source>
        <dbReference type="EMBL" id="SEF54293.1"/>
    </source>
</evidence>
<dbReference type="NCBIfam" id="TIGR03468">
    <property type="entry name" value="HpnG"/>
    <property type="match status" value="1"/>
</dbReference>
<dbReference type="PANTHER" id="PTHR46832:SF1">
    <property type="entry name" value="5'-METHYLTHIOADENOSINE_S-ADENOSYLHOMOCYSTEINE NUCLEOSIDASE"/>
    <property type="match status" value="1"/>
</dbReference>
<dbReference type="GO" id="GO:0008930">
    <property type="term" value="F:methylthioadenosine nucleosidase activity"/>
    <property type="evidence" value="ECO:0007669"/>
    <property type="project" value="TreeGrafter"/>
</dbReference>
<proteinExistence type="predicted"/>
<dbReference type="GO" id="GO:0019284">
    <property type="term" value="P:L-methionine salvage from S-adenosylmethionine"/>
    <property type="evidence" value="ECO:0007669"/>
    <property type="project" value="TreeGrafter"/>
</dbReference>
<accession>A0A1H5SUN7</accession>
<evidence type="ECO:0000313" key="3">
    <source>
        <dbReference type="Proteomes" id="UP000236753"/>
    </source>
</evidence>